<dbReference type="UniPathway" id="UPA00223"/>
<dbReference type="InterPro" id="IPR024176">
    <property type="entry name" value="Citrate_synthase_bac-typ"/>
</dbReference>
<evidence type="ECO:0000313" key="8">
    <source>
        <dbReference type="EMBL" id="TCS95034.1"/>
    </source>
</evidence>
<comment type="catalytic activity">
    <reaction evidence="4">
        <text>oxaloacetate + acetyl-CoA + H2O = citrate + CoA + H(+)</text>
        <dbReference type="Rhea" id="RHEA:16845"/>
        <dbReference type="ChEBI" id="CHEBI:15377"/>
        <dbReference type="ChEBI" id="CHEBI:15378"/>
        <dbReference type="ChEBI" id="CHEBI:16452"/>
        <dbReference type="ChEBI" id="CHEBI:16947"/>
        <dbReference type="ChEBI" id="CHEBI:57287"/>
        <dbReference type="ChEBI" id="CHEBI:57288"/>
        <dbReference type="EC" id="2.3.3.16"/>
    </reaction>
</comment>
<dbReference type="AlphaFoldDB" id="A0A4R3L9X2"/>
<dbReference type="InterPro" id="IPR016142">
    <property type="entry name" value="Citrate_synth-like_lrg_a-sub"/>
</dbReference>
<evidence type="ECO:0000256" key="6">
    <source>
        <dbReference type="PIRSR" id="PIRSR001369-1"/>
    </source>
</evidence>
<dbReference type="PANTHER" id="PTHR11739">
    <property type="entry name" value="CITRATE SYNTHASE"/>
    <property type="match status" value="1"/>
</dbReference>
<dbReference type="GO" id="GO:0036440">
    <property type="term" value="F:citrate synthase activity"/>
    <property type="evidence" value="ECO:0007669"/>
    <property type="project" value="UniProtKB-EC"/>
</dbReference>
<dbReference type="RefSeq" id="WP_131924393.1">
    <property type="nucleotide sequence ID" value="NZ_SMAG01000003.1"/>
</dbReference>
<sequence>MRVNPGLAGVTVADTMISMIDGVQGKIIIRGYDIQKLAVHHTFEEVVYLLWKGSLPSNQELAKWKIRFKPNRIPEEIITIIQSLSVDVDMMSVLRTCISALGDQEVSFTQGVRLFYFMSSVTAFRYRYLHQLPMIQPREDLSFVENLLYMVHGKEPSLVHRKALESYLILACEHGFNASTFTARVVASTEADLTSAIVAALGALKGRLHGGAPSEVDDMLEKIGLVEEAESWMRNHLENGEKLMGFGHRIYQTVDPRAEALREVLQLEAGEEPWFQMAIEVEKKALALLKEVKPHRQIHTNVEFYTAAVLKAVQLPKELYTPIFAVTRTAGWVAHIFEQRENNRIIRPSASYIGPR</sequence>
<dbReference type="PRINTS" id="PR00143">
    <property type="entry name" value="CITRTSNTHASE"/>
</dbReference>
<name>A0A4R3L9X2_9BACL</name>
<keyword evidence="3 5" id="KW-0808">Transferase</keyword>
<comment type="caution">
    <text evidence="8">The sequence shown here is derived from an EMBL/GenBank/DDBJ whole genome shotgun (WGS) entry which is preliminary data.</text>
</comment>
<evidence type="ECO:0000256" key="4">
    <source>
        <dbReference type="ARBA" id="ARBA00049288"/>
    </source>
</evidence>
<comment type="pathway">
    <text evidence="1">Carbohydrate metabolism; tricarboxylic acid cycle.</text>
</comment>
<evidence type="ECO:0000256" key="2">
    <source>
        <dbReference type="ARBA" id="ARBA00010566"/>
    </source>
</evidence>
<dbReference type="GO" id="GO:0005975">
    <property type="term" value="P:carbohydrate metabolic process"/>
    <property type="evidence" value="ECO:0007669"/>
    <property type="project" value="TreeGrafter"/>
</dbReference>
<dbReference type="Gene3D" id="1.10.580.10">
    <property type="entry name" value="Citrate Synthase, domain 1"/>
    <property type="match status" value="1"/>
</dbReference>
<feature type="active site" evidence="6">
    <location>
        <position position="248"/>
    </location>
</feature>
<dbReference type="InterPro" id="IPR019810">
    <property type="entry name" value="Citrate_synthase_AS"/>
</dbReference>
<dbReference type="GO" id="GO:0006099">
    <property type="term" value="P:tricarboxylic acid cycle"/>
    <property type="evidence" value="ECO:0007669"/>
    <property type="project" value="UniProtKB-UniPathway"/>
</dbReference>
<comment type="similarity">
    <text evidence="2 5 7">Belongs to the citrate synthase family.</text>
</comment>
<dbReference type="EMBL" id="SMAG01000003">
    <property type="protein sequence ID" value="TCS95034.1"/>
    <property type="molecule type" value="Genomic_DNA"/>
</dbReference>
<dbReference type="PROSITE" id="PS00480">
    <property type="entry name" value="CITRATE_SYNTHASE"/>
    <property type="match status" value="1"/>
</dbReference>
<evidence type="ECO:0000313" key="9">
    <source>
        <dbReference type="Proteomes" id="UP000294937"/>
    </source>
</evidence>
<evidence type="ECO:0000256" key="3">
    <source>
        <dbReference type="ARBA" id="ARBA00022679"/>
    </source>
</evidence>
<reference evidence="8 9" key="1">
    <citation type="submission" date="2019-03" db="EMBL/GenBank/DDBJ databases">
        <title>Genomic Encyclopedia of Type Strains, Phase IV (KMG-IV): sequencing the most valuable type-strain genomes for metagenomic binning, comparative biology and taxonomic classification.</title>
        <authorList>
            <person name="Goeker M."/>
        </authorList>
    </citation>
    <scope>NUCLEOTIDE SEQUENCE [LARGE SCALE GENOMIC DNA]</scope>
    <source>
        <strain evidence="8 9">DSM 45707</strain>
    </source>
</reference>
<dbReference type="SUPFAM" id="SSF48256">
    <property type="entry name" value="Citrate synthase"/>
    <property type="match status" value="1"/>
</dbReference>
<gene>
    <name evidence="8" type="ORF">EDD58_103459</name>
</gene>
<dbReference type="PANTHER" id="PTHR11739:SF4">
    <property type="entry name" value="CITRATE SYNTHASE, PEROXISOMAL"/>
    <property type="match status" value="1"/>
</dbReference>
<dbReference type="PIRSF" id="PIRSF001369">
    <property type="entry name" value="Citrate_synth"/>
    <property type="match status" value="1"/>
</dbReference>
<evidence type="ECO:0000256" key="1">
    <source>
        <dbReference type="ARBA" id="ARBA00005163"/>
    </source>
</evidence>
<proteinExistence type="inferred from homology"/>
<dbReference type="InterPro" id="IPR016143">
    <property type="entry name" value="Citrate_synth-like_sm_a-sub"/>
</dbReference>
<evidence type="ECO:0000256" key="7">
    <source>
        <dbReference type="RuleBase" id="RU003406"/>
    </source>
</evidence>
<dbReference type="InterPro" id="IPR002020">
    <property type="entry name" value="Citrate_synthase"/>
</dbReference>
<feature type="active site" evidence="6">
    <location>
        <position position="303"/>
    </location>
</feature>
<dbReference type="Gene3D" id="1.10.230.10">
    <property type="entry name" value="Cytochrome P450-Terp, domain 2"/>
    <property type="match status" value="1"/>
</dbReference>
<keyword evidence="9" id="KW-1185">Reference proteome</keyword>
<organism evidence="8 9">
    <name type="scientific">Hazenella coriacea</name>
    <dbReference type="NCBI Taxonomy" id="1179467"/>
    <lineage>
        <taxon>Bacteria</taxon>
        <taxon>Bacillati</taxon>
        <taxon>Bacillota</taxon>
        <taxon>Bacilli</taxon>
        <taxon>Bacillales</taxon>
        <taxon>Thermoactinomycetaceae</taxon>
        <taxon>Hazenella</taxon>
    </lineage>
</organism>
<protein>
    <recommendedName>
        <fullName evidence="5">Citrate synthase</fullName>
    </recommendedName>
</protein>
<dbReference type="CDD" id="cd06109">
    <property type="entry name" value="BsCS-I_like"/>
    <property type="match status" value="1"/>
</dbReference>
<evidence type="ECO:0000256" key="5">
    <source>
        <dbReference type="PIRNR" id="PIRNR001369"/>
    </source>
</evidence>
<dbReference type="Pfam" id="PF00285">
    <property type="entry name" value="Citrate_synt"/>
    <property type="match status" value="1"/>
</dbReference>
<dbReference type="Proteomes" id="UP000294937">
    <property type="component" value="Unassembled WGS sequence"/>
</dbReference>
<dbReference type="InterPro" id="IPR036969">
    <property type="entry name" value="Citrate_synthase_sf"/>
</dbReference>
<dbReference type="GO" id="GO:0005829">
    <property type="term" value="C:cytosol"/>
    <property type="evidence" value="ECO:0007669"/>
    <property type="project" value="TreeGrafter"/>
</dbReference>
<dbReference type="OrthoDB" id="9800864at2"/>
<accession>A0A4R3L9X2</accession>